<dbReference type="PATRIC" id="fig|1172194.4.peg.2136"/>
<dbReference type="Pfam" id="PF09935">
    <property type="entry name" value="DUF2167"/>
    <property type="match status" value="1"/>
</dbReference>
<dbReference type="InterPro" id="IPR018682">
    <property type="entry name" value="DUF2167_membr"/>
</dbReference>
<evidence type="ECO:0000313" key="3">
    <source>
        <dbReference type="EMBL" id="EIT72075.1"/>
    </source>
</evidence>
<evidence type="ECO:0008006" key="5">
    <source>
        <dbReference type="Google" id="ProtNLM"/>
    </source>
</evidence>
<dbReference type="PROSITE" id="PS51257">
    <property type="entry name" value="PROKAR_LIPOPROTEIN"/>
    <property type="match status" value="1"/>
</dbReference>
<protein>
    <recommendedName>
        <fullName evidence="5">Membrane-anchored protein</fullName>
    </recommendedName>
</protein>
<sequence>MIREFVRACAVVALVFAGCAQAQEQTQQSDPAAAAWRAANMAMQRGPSDVPLKSEATLHLPEGFGFVPREQSIVVMNMMGNQTGDDFIGLVFPIADEEQHWFATLDYTGDGYIEDEEAKNWNADELLDNLKKGTEHGNEFRQQHGAQPIEVTGWVESPAYDAATHRLVWSVGIKDKGAAASADDGVNYNTYVLGREGYISLNFITSKAAIEAEKPIARQLLAAVEFNQGRSYADFSASTDKIAAYGIGALVGGALLKKAGLFAVAAAFFAKFFKLILVGLAAIGMPIYRKFFKKNSP</sequence>
<accession>I8TDM9</accession>
<keyword evidence="1" id="KW-0812">Transmembrane</keyword>
<keyword evidence="1" id="KW-0472">Membrane</keyword>
<feature type="chain" id="PRO_5003714066" description="Membrane-anchored protein" evidence="2">
    <location>
        <begin position="23"/>
        <end position="297"/>
    </location>
</feature>
<gene>
    <name evidence="3" type="ORF">WQQ_22120</name>
</gene>
<evidence type="ECO:0000256" key="2">
    <source>
        <dbReference type="SAM" id="SignalP"/>
    </source>
</evidence>
<dbReference type="EMBL" id="AKGD01000001">
    <property type="protein sequence ID" value="EIT72075.1"/>
    <property type="molecule type" value="Genomic_DNA"/>
</dbReference>
<reference evidence="3 4" key="1">
    <citation type="journal article" date="2012" name="J. Bacteriol.">
        <title>Genome Sequence of n-Alkane-Degrading Hydrocarboniphaga effusa Strain AP103T (ATCC BAA-332T).</title>
        <authorList>
            <person name="Chang H.K."/>
            <person name="Zylstra G.J."/>
            <person name="Chae J.C."/>
        </authorList>
    </citation>
    <scope>NUCLEOTIDE SEQUENCE [LARGE SCALE GENOMIC DNA]</scope>
    <source>
        <strain evidence="3 4">AP103</strain>
    </source>
</reference>
<keyword evidence="4" id="KW-1185">Reference proteome</keyword>
<evidence type="ECO:0000256" key="1">
    <source>
        <dbReference type="SAM" id="Phobius"/>
    </source>
</evidence>
<feature type="signal peptide" evidence="2">
    <location>
        <begin position="1"/>
        <end position="22"/>
    </location>
</feature>
<organism evidence="3 4">
    <name type="scientific">Hydrocarboniphaga effusa AP103</name>
    <dbReference type="NCBI Taxonomy" id="1172194"/>
    <lineage>
        <taxon>Bacteria</taxon>
        <taxon>Pseudomonadati</taxon>
        <taxon>Pseudomonadota</taxon>
        <taxon>Gammaproteobacteria</taxon>
        <taxon>Nevskiales</taxon>
        <taxon>Nevskiaceae</taxon>
        <taxon>Hydrocarboniphaga</taxon>
    </lineage>
</organism>
<evidence type="ECO:0000313" key="4">
    <source>
        <dbReference type="Proteomes" id="UP000003704"/>
    </source>
</evidence>
<comment type="caution">
    <text evidence="3">The sequence shown here is derived from an EMBL/GenBank/DDBJ whole genome shotgun (WGS) entry which is preliminary data.</text>
</comment>
<feature type="transmembrane region" description="Helical" evidence="1">
    <location>
        <begin position="261"/>
        <end position="288"/>
    </location>
</feature>
<keyword evidence="1" id="KW-1133">Transmembrane helix</keyword>
<name>I8TDM9_9GAMM</name>
<dbReference type="RefSeq" id="WP_007185155.1">
    <property type="nucleotide sequence ID" value="NZ_AKGD01000001.1"/>
</dbReference>
<dbReference type="STRING" id="1172194.WQQ_22120"/>
<keyword evidence="2" id="KW-0732">Signal</keyword>
<dbReference type="AlphaFoldDB" id="I8TDM9"/>
<dbReference type="Proteomes" id="UP000003704">
    <property type="component" value="Unassembled WGS sequence"/>
</dbReference>
<dbReference type="OrthoDB" id="196355at2"/>
<proteinExistence type="predicted"/>